<accession>M4BYG0</accession>
<reference evidence="1" key="2">
    <citation type="submission" date="2015-06" db="UniProtKB">
        <authorList>
            <consortium name="EnsemblProtists"/>
        </authorList>
    </citation>
    <scope>IDENTIFICATION</scope>
    <source>
        <strain evidence="1">Emoy2</strain>
    </source>
</reference>
<name>M4BYG0_HYAAE</name>
<proteinExistence type="predicted"/>
<protein>
    <submittedName>
        <fullName evidence="1">Uncharacterized protein</fullName>
    </submittedName>
</protein>
<dbReference type="EnsemblProtists" id="HpaT811608">
    <property type="protein sequence ID" value="HpaP811608"/>
    <property type="gene ID" value="HpaG811608"/>
</dbReference>
<evidence type="ECO:0000313" key="1">
    <source>
        <dbReference type="EnsemblProtists" id="HpaP811608"/>
    </source>
</evidence>
<dbReference type="InParanoid" id="M4BYG0"/>
<dbReference type="AlphaFoldDB" id="M4BYG0"/>
<dbReference type="VEuPathDB" id="FungiDB:HpaG811608"/>
<dbReference type="EMBL" id="JH598042">
    <property type="status" value="NOT_ANNOTATED_CDS"/>
    <property type="molecule type" value="Genomic_DNA"/>
</dbReference>
<sequence>MQALLQVEEQVYSPGHKYTATHIFTHNSITSTSWALLFEYVMRKALLHTPPELTSPFFALVAIAHIQKTAFGTQSKVYGHTEHTNVK</sequence>
<reference evidence="2" key="1">
    <citation type="journal article" date="2010" name="Science">
        <title>Signatures of adaptation to obligate biotrophy in the Hyaloperonospora arabidopsidis genome.</title>
        <authorList>
            <person name="Baxter L."/>
            <person name="Tripathy S."/>
            <person name="Ishaque N."/>
            <person name="Boot N."/>
            <person name="Cabral A."/>
            <person name="Kemen E."/>
            <person name="Thines M."/>
            <person name="Ah-Fong A."/>
            <person name="Anderson R."/>
            <person name="Badejoko W."/>
            <person name="Bittner-Eddy P."/>
            <person name="Boore J.L."/>
            <person name="Chibucos M.C."/>
            <person name="Coates M."/>
            <person name="Dehal P."/>
            <person name="Delehaunty K."/>
            <person name="Dong S."/>
            <person name="Downton P."/>
            <person name="Dumas B."/>
            <person name="Fabro G."/>
            <person name="Fronick C."/>
            <person name="Fuerstenberg S.I."/>
            <person name="Fulton L."/>
            <person name="Gaulin E."/>
            <person name="Govers F."/>
            <person name="Hughes L."/>
            <person name="Humphray S."/>
            <person name="Jiang R.H."/>
            <person name="Judelson H."/>
            <person name="Kamoun S."/>
            <person name="Kyung K."/>
            <person name="Meijer H."/>
            <person name="Minx P."/>
            <person name="Morris P."/>
            <person name="Nelson J."/>
            <person name="Phuntumart V."/>
            <person name="Qutob D."/>
            <person name="Rehmany A."/>
            <person name="Rougon-Cardoso A."/>
            <person name="Ryden P."/>
            <person name="Torto-Alalibo T."/>
            <person name="Studholme D."/>
            <person name="Wang Y."/>
            <person name="Win J."/>
            <person name="Wood J."/>
            <person name="Clifton S.W."/>
            <person name="Rogers J."/>
            <person name="Van den Ackerveken G."/>
            <person name="Jones J.D."/>
            <person name="McDowell J.M."/>
            <person name="Beynon J."/>
            <person name="Tyler B.M."/>
        </authorList>
    </citation>
    <scope>NUCLEOTIDE SEQUENCE [LARGE SCALE GENOMIC DNA]</scope>
    <source>
        <strain evidence="2">Emoy2</strain>
    </source>
</reference>
<evidence type="ECO:0000313" key="2">
    <source>
        <dbReference type="Proteomes" id="UP000011713"/>
    </source>
</evidence>
<organism evidence="1 2">
    <name type="scientific">Hyaloperonospora arabidopsidis (strain Emoy2)</name>
    <name type="common">Downy mildew agent</name>
    <name type="synonym">Peronospora arabidopsidis</name>
    <dbReference type="NCBI Taxonomy" id="559515"/>
    <lineage>
        <taxon>Eukaryota</taxon>
        <taxon>Sar</taxon>
        <taxon>Stramenopiles</taxon>
        <taxon>Oomycota</taxon>
        <taxon>Peronosporomycetes</taxon>
        <taxon>Peronosporales</taxon>
        <taxon>Peronosporaceae</taxon>
        <taxon>Hyaloperonospora</taxon>
    </lineage>
</organism>
<dbReference type="HOGENOM" id="CLU_2488187_0_0_1"/>
<keyword evidence="2" id="KW-1185">Reference proteome</keyword>
<dbReference type="Proteomes" id="UP000011713">
    <property type="component" value="Unassembled WGS sequence"/>
</dbReference>